<proteinExistence type="predicted"/>
<dbReference type="Gene3D" id="3.40.50.2300">
    <property type="match status" value="1"/>
</dbReference>
<keyword evidence="5" id="KW-1185">Reference proteome</keyword>
<name>A0A1Y4SXQ9_9FIRM</name>
<dbReference type="InterPro" id="IPR001789">
    <property type="entry name" value="Sig_transdc_resp-reg_receiver"/>
</dbReference>
<dbReference type="RefSeq" id="WP_087357864.1">
    <property type="nucleotide sequence ID" value="NZ_AP031415.1"/>
</dbReference>
<dbReference type="Pfam" id="PF04397">
    <property type="entry name" value="LytTR"/>
    <property type="match status" value="1"/>
</dbReference>
<dbReference type="AlphaFoldDB" id="A0A1Y4SXQ9"/>
<dbReference type="InterPro" id="IPR046947">
    <property type="entry name" value="LytR-like"/>
</dbReference>
<dbReference type="PROSITE" id="PS50110">
    <property type="entry name" value="RESPONSE_REGULATORY"/>
    <property type="match status" value="1"/>
</dbReference>
<reference evidence="4 5" key="1">
    <citation type="journal article" date="2018" name="BMC Genomics">
        <title>Whole genome sequencing and function prediction of 133 gut anaerobes isolated from chicken caecum in pure cultures.</title>
        <authorList>
            <person name="Medvecky M."/>
            <person name="Cejkova D."/>
            <person name="Polansky O."/>
            <person name="Karasova D."/>
            <person name="Kubasova T."/>
            <person name="Cizek A."/>
            <person name="Rychlik I."/>
        </authorList>
    </citation>
    <scope>NUCLEOTIDE SEQUENCE [LARGE SCALE GENOMIC DNA]</scope>
    <source>
        <strain evidence="4 5">An13</strain>
    </source>
</reference>
<dbReference type="GO" id="GO:0000156">
    <property type="term" value="F:phosphorelay response regulator activity"/>
    <property type="evidence" value="ECO:0007669"/>
    <property type="project" value="InterPro"/>
</dbReference>
<dbReference type="InterPro" id="IPR007492">
    <property type="entry name" value="LytTR_DNA-bd_dom"/>
</dbReference>
<dbReference type="Gene3D" id="2.40.50.1020">
    <property type="entry name" value="LytTr DNA-binding domain"/>
    <property type="match status" value="1"/>
</dbReference>
<dbReference type="SMART" id="SM00850">
    <property type="entry name" value="LytTR"/>
    <property type="match status" value="1"/>
</dbReference>
<evidence type="ECO:0000259" key="2">
    <source>
        <dbReference type="PROSITE" id="PS50110"/>
    </source>
</evidence>
<gene>
    <name evidence="4" type="ORF">B5E75_05985</name>
</gene>
<dbReference type="EMBL" id="NFLJ01000014">
    <property type="protein sequence ID" value="OUQ34685.1"/>
    <property type="molecule type" value="Genomic_DNA"/>
</dbReference>
<protein>
    <recommendedName>
        <fullName evidence="6">Response regulatory domain-containing protein</fullName>
    </recommendedName>
</protein>
<dbReference type="Proteomes" id="UP000195305">
    <property type="component" value="Unassembled WGS sequence"/>
</dbReference>
<evidence type="ECO:0000259" key="3">
    <source>
        <dbReference type="PROSITE" id="PS50930"/>
    </source>
</evidence>
<accession>A0A1Y4SXQ9</accession>
<evidence type="ECO:0000313" key="4">
    <source>
        <dbReference type="EMBL" id="OUQ34685.1"/>
    </source>
</evidence>
<dbReference type="PROSITE" id="PS50930">
    <property type="entry name" value="HTH_LYTTR"/>
    <property type="match status" value="1"/>
</dbReference>
<comment type="caution">
    <text evidence="4">The sequence shown here is derived from an EMBL/GenBank/DDBJ whole genome shotgun (WGS) entry which is preliminary data.</text>
</comment>
<dbReference type="SUPFAM" id="SSF52172">
    <property type="entry name" value="CheY-like"/>
    <property type="match status" value="1"/>
</dbReference>
<organism evidence="4 5">
    <name type="scientific">Massilimicrobiota timonensis</name>
    <dbReference type="NCBI Taxonomy" id="1776392"/>
    <lineage>
        <taxon>Bacteria</taxon>
        <taxon>Bacillati</taxon>
        <taxon>Bacillota</taxon>
        <taxon>Erysipelotrichia</taxon>
        <taxon>Erysipelotrichales</taxon>
        <taxon>Erysipelotrichaceae</taxon>
        <taxon>Massilimicrobiota</taxon>
    </lineage>
</organism>
<feature type="domain" description="Response regulatory" evidence="2">
    <location>
        <begin position="3"/>
        <end position="118"/>
    </location>
</feature>
<feature type="domain" description="HTH LytTR-type" evidence="3">
    <location>
        <begin position="128"/>
        <end position="226"/>
    </location>
</feature>
<dbReference type="GO" id="GO:0003677">
    <property type="term" value="F:DNA binding"/>
    <property type="evidence" value="ECO:0007669"/>
    <property type="project" value="InterPro"/>
</dbReference>
<dbReference type="PANTHER" id="PTHR37299">
    <property type="entry name" value="TRANSCRIPTIONAL REGULATOR-RELATED"/>
    <property type="match status" value="1"/>
</dbReference>
<feature type="modified residue" description="4-aspartylphosphate" evidence="1">
    <location>
        <position position="55"/>
    </location>
</feature>
<dbReference type="InterPro" id="IPR011006">
    <property type="entry name" value="CheY-like_superfamily"/>
</dbReference>
<evidence type="ECO:0000313" key="5">
    <source>
        <dbReference type="Proteomes" id="UP000195305"/>
    </source>
</evidence>
<dbReference type="Pfam" id="PF00072">
    <property type="entry name" value="Response_reg"/>
    <property type="match status" value="1"/>
</dbReference>
<evidence type="ECO:0008006" key="6">
    <source>
        <dbReference type="Google" id="ProtNLM"/>
    </source>
</evidence>
<sequence length="232" mass="27647">MQSIIIVDDMNEHIQYIKNIIQDMSYSFRIQTFHNIQAFQSQIQQFDDDAIIIMDILLGQNDGIELAKQLNQLQRHFQIIFVSSYLEKATLVYDTKHCYFVYKPEATQRLPMAILKAMQNIQNEKRVLVIDLKDGTTCILLKDILYIERIQRYSYIHTPYEVIKTSLKIKDLLQQLTLPFIRTHNSYIINAQYVKELKRIHVILQNQQSIPISRAYQEHLKQQFHLFLMQQL</sequence>
<evidence type="ECO:0000256" key="1">
    <source>
        <dbReference type="PROSITE-ProRule" id="PRU00169"/>
    </source>
</evidence>
<keyword evidence="1" id="KW-0597">Phosphoprotein</keyword>
<dbReference type="PANTHER" id="PTHR37299:SF1">
    <property type="entry name" value="STAGE 0 SPORULATION PROTEIN A HOMOLOG"/>
    <property type="match status" value="1"/>
</dbReference>
<dbReference type="OrthoDB" id="9802383at2"/>